<dbReference type="Pfam" id="PF07653">
    <property type="entry name" value="SH3_2"/>
    <property type="match status" value="1"/>
</dbReference>
<dbReference type="InterPro" id="IPR036028">
    <property type="entry name" value="SH3-like_dom_sf"/>
</dbReference>
<evidence type="ECO:0000256" key="5">
    <source>
        <dbReference type="PROSITE-ProRule" id="PRU00192"/>
    </source>
</evidence>
<evidence type="ECO:0000259" key="7">
    <source>
        <dbReference type="PROSITE" id="PS50002"/>
    </source>
</evidence>
<proteinExistence type="predicted"/>
<accession>A0AA88Y1X3</accession>
<feature type="region of interest" description="Disordered" evidence="6">
    <location>
        <begin position="70"/>
        <end position="92"/>
    </location>
</feature>
<dbReference type="PANTHER" id="PTHR47544">
    <property type="entry name" value="RHO GUANINE NUCLEOTIDE EXCHANGE FACTOR 4"/>
    <property type="match status" value="1"/>
</dbReference>
<name>A0AA88Y1X3_PINIB</name>
<dbReference type="EMBL" id="VSWD01000008">
    <property type="protein sequence ID" value="KAK3096013.1"/>
    <property type="molecule type" value="Genomic_DNA"/>
</dbReference>
<dbReference type="PRINTS" id="PR00452">
    <property type="entry name" value="SH3DOMAIN"/>
</dbReference>
<evidence type="ECO:0000313" key="9">
    <source>
        <dbReference type="Proteomes" id="UP001186944"/>
    </source>
</evidence>
<gene>
    <name evidence="8" type="ORF">FSP39_021940</name>
</gene>
<evidence type="ECO:0000256" key="3">
    <source>
        <dbReference type="ARBA" id="ARBA00022490"/>
    </source>
</evidence>
<dbReference type="GO" id="GO:0005737">
    <property type="term" value="C:cytoplasm"/>
    <property type="evidence" value="ECO:0007669"/>
    <property type="project" value="UniProtKB-SubCell"/>
</dbReference>
<dbReference type="CDD" id="cd11828">
    <property type="entry name" value="SH3_ARHGEF9_like"/>
    <property type="match status" value="1"/>
</dbReference>
<dbReference type="Gene3D" id="2.30.30.40">
    <property type="entry name" value="SH3 Domains"/>
    <property type="match status" value="1"/>
</dbReference>
<dbReference type="PANTHER" id="PTHR47544:SF3">
    <property type="entry name" value="RHO GUANINE NUCLEOTIDE EXCHANGE FACTOR 4 ISOFORM X1"/>
    <property type="match status" value="1"/>
</dbReference>
<dbReference type="SUPFAM" id="SSF50044">
    <property type="entry name" value="SH3-domain"/>
    <property type="match status" value="1"/>
</dbReference>
<reference evidence="8" key="1">
    <citation type="submission" date="2019-08" db="EMBL/GenBank/DDBJ databases">
        <title>The improved chromosome-level genome for the pearl oyster Pinctada fucata martensii using PacBio sequencing and Hi-C.</title>
        <authorList>
            <person name="Zheng Z."/>
        </authorList>
    </citation>
    <scope>NUCLEOTIDE SEQUENCE</scope>
    <source>
        <strain evidence="8">ZZ-2019</strain>
        <tissue evidence="8">Adductor muscle</tissue>
    </source>
</reference>
<dbReference type="SMART" id="SM00326">
    <property type="entry name" value="SH3"/>
    <property type="match status" value="1"/>
</dbReference>
<evidence type="ECO:0000256" key="6">
    <source>
        <dbReference type="SAM" id="MobiDB-lite"/>
    </source>
</evidence>
<comment type="caution">
    <text evidence="8">The sequence shown here is derived from an EMBL/GenBank/DDBJ whole genome shotgun (WGS) entry which is preliminary data.</text>
</comment>
<keyword evidence="2 5" id="KW-0728">SH3 domain</keyword>
<dbReference type="InterPro" id="IPR001452">
    <property type="entry name" value="SH3_domain"/>
</dbReference>
<evidence type="ECO:0000256" key="1">
    <source>
        <dbReference type="ARBA" id="ARBA00004496"/>
    </source>
</evidence>
<keyword evidence="4" id="KW-0344">Guanine-nucleotide releasing factor</keyword>
<evidence type="ECO:0000313" key="8">
    <source>
        <dbReference type="EMBL" id="KAK3096013.1"/>
    </source>
</evidence>
<organism evidence="8 9">
    <name type="scientific">Pinctada imbricata</name>
    <name type="common">Atlantic pearl-oyster</name>
    <name type="synonym">Pinctada martensii</name>
    <dbReference type="NCBI Taxonomy" id="66713"/>
    <lineage>
        <taxon>Eukaryota</taxon>
        <taxon>Metazoa</taxon>
        <taxon>Spiralia</taxon>
        <taxon>Lophotrochozoa</taxon>
        <taxon>Mollusca</taxon>
        <taxon>Bivalvia</taxon>
        <taxon>Autobranchia</taxon>
        <taxon>Pteriomorphia</taxon>
        <taxon>Pterioida</taxon>
        <taxon>Pterioidea</taxon>
        <taxon>Pteriidae</taxon>
        <taxon>Pinctada</taxon>
    </lineage>
</organism>
<keyword evidence="9" id="KW-1185">Reference proteome</keyword>
<evidence type="ECO:0000256" key="4">
    <source>
        <dbReference type="ARBA" id="ARBA00022658"/>
    </source>
</evidence>
<dbReference type="GO" id="GO:0005085">
    <property type="term" value="F:guanyl-nucleotide exchange factor activity"/>
    <property type="evidence" value="ECO:0007669"/>
    <property type="project" value="UniProtKB-KW"/>
</dbReference>
<dbReference type="AlphaFoldDB" id="A0AA88Y1X3"/>
<sequence>MKEQSTMMACDNPRDFIRNKMKTNGVRVAMESTIIHVIEEDLSTPVQLRKATANKADRYRLMSTPHPIKTRLERSPKKQRRRNPLVRSHSMPENLDKLYKKRRFFSTASSNLHKEDFLRGFDEDSCSDDGSDYSADQISLHEKSLSSRSSSTYLSTLEERPEAESLTYAEALWDHITMDPEELGFRAGDVIEVADMTDKDWWWGAIDDKEGWFPATFVRLRVNQERLDEISGRLEEEAGA</sequence>
<protein>
    <recommendedName>
        <fullName evidence="7">SH3 domain-containing protein</fullName>
    </recommendedName>
</protein>
<dbReference type="Proteomes" id="UP001186944">
    <property type="component" value="Unassembled WGS sequence"/>
</dbReference>
<feature type="domain" description="SH3" evidence="7">
    <location>
        <begin position="164"/>
        <end position="223"/>
    </location>
</feature>
<comment type="subcellular location">
    <subcellularLocation>
        <location evidence="1">Cytoplasm</location>
    </subcellularLocation>
</comment>
<evidence type="ECO:0000256" key="2">
    <source>
        <dbReference type="ARBA" id="ARBA00022443"/>
    </source>
</evidence>
<dbReference type="PROSITE" id="PS50002">
    <property type="entry name" value="SH3"/>
    <property type="match status" value="1"/>
</dbReference>
<keyword evidence="3" id="KW-0963">Cytoplasm</keyword>